<dbReference type="EMBL" id="AP018732">
    <property type="protein sequence ID" value="BBE42766.1"/>
    <property type="molecule type" value="Genomic_DNA"/>
</dbReference>
<dbReference type="Proteomes" id="UP000509448">
    <property type="component" value="Chromosome"/>
</dbReference>
<protein>
    <submittedName>
        <fullName evidence="1">Uncharacterized protein</fullName>
    </submittedName>
</protein>
<name>A0A4P2VDQ4_9ARCH</name>
<reference evidence="1 2" key="1">
    <citation type="journal article" date="2019" name="ISME J.">
        <title>Isolation and characterization of a thermophilic sulfur- and iron-reducing thaumarchaeote from a terrestrial acidic hot spring.</title>
        <authorList>
            <person name="Kato S."/>
            <person name="Itoh T."/>
            <person name="Yuki M."/>
            <person name="Nagamori M."/>
            <person name="Ohnishi M."/>
            <person name="Uematsu K."/>
            <person name="Suzuki K."/>
            <person name="Takashina T."/>
            <person name="Ohkuma M."/>
        </authorList>
    </citation>
    <scope>NUCLEOTIDE SEQUENCE [LARGE SCALE GENOMIC DNA]</scope>
    <source>
        <strain evidence="1 2">NAS-02</strain>
    </source>
</reference>
<dbReference type="AlphaFoldDB" id="A0A4P2VDQ4"/>
<evidence type="ECO:0000313" key="1">
    <source>
        <dbReference type="EMBL" id="BBE42766.1"/>
    </source>
</evidence>
<organism evidence="1 2">
    <name type="scientific">Conexivisphaera calida</name>
    <dbReference type="NCBI Taxonomy" id="1874277"/>
    <lineage>
        <taxon>Archaea</taxon>
        <taxon>Nitrososphaerota</taxon>
        <taxon>Conexivisphaeria</taxon>
        <taxon>Conexivisphaerales</taxon>
        <taxon>Conexivisphaeraceae</taxon>
        <taxon>Conexivisphaera</taxon>
    </lineage>
</organism>
<keyword evidence="2" id="KW-1185">Reference proteome</keyword>
<sequence>MLLAVLHQWIDYRTLEGICRSLAGLGIIPAYPDYVTI</sequence>
<evidence type="ECO:0000313" key="2">
    <source>
        <dbReference type="Proteomes" id="UP000509448"/>
    </source>
</evidence>
<accession>A0A4P2VDQ4</accession>
<gene>
    <name evidence="1" type="ORF">NAS2_1379</name>
</gene>
<dbReference type="KEGG" id="ccai:NAS2_1379"/>
<proteinExistence type="predicted"/>